<gene>
    <name evidence="1" type="ORF">F1609_13880</name>
</gene>
<comment type="caution">
    <text evidence="1">The sequence shown here is derived from an EMBL/GenBank/DDBJ whole genome shotgun (WGS) entry which is preliminary data.</text>
</comment>
<keyword evidence="2" id="KW-1185">Reference proteome</keyword>
<accession>A0ABX0MCE7</accession>
<dbReference type="RefSeq" id="WP_167077008.1">
    <property type="nucleotide sequence ID" value="NZ_VVIW01000006.1"/>
</dbReference>
<dbReference type="Proteomes" id="UP000819052">
    <property type="component" value="Unassembled WGS sequence"/>
</dbReference>
<name>A0ABX0MCE7_9BURK</name>
<dbReference type="SUPFAM" id="SSF52058">
    <property type="entry name" value="L domain-like"/>
    <property type="match status" value="1"/>
</dbReference>
<protein>
    <submittedName>
        <fullName evidence="1">Leucine-rich repeat domain-containing protein</fullName>
    </submittedName>
</protein>
<proteinExistence type="predicted"/>
<sequence>MKFNRHVSAIDNEVQDRSSDAWKALCRYIDELEASGADEFAPREALGPELYAAIFTLPESIGKLKRVTKVHLYGSKLKRIPPEIGGMTALTHFDVYTSYGLQWFPYELTRCTNLIDSRVSTRALYGNYKHRLHFPLLKGNPVRYHGDTLKCSVCSADTGYDKVLQLWISLKVGTDVFPMLVNSCSKQCSESLPTPHHNYVQQAHRGGTSIAQPPDEHARWQLEQLQAKEVPVPVPAAVQAPAAGTATEPTPMSKRPLLKPIWKIWER</sequence>
<dbReference type="InterPro" id="IPR032675">
    <property type="entry name" value="LRR_dom_sf"/>
</dbReference>
<dbReference type="EMBL" id="VVIW01000006">
    <property type="protein sequence ID" value="NHZ41239.1"/>
    <property type="molecule type" value="Genomic_DNA"/>
</dbReference>
<organism evidence="1 2">
    <name type="scientific">Massilia aquatica</name>
    <dbReference type="NCBI Taxonomy" id="2609000"/>
    <lineage>
        <taxon>Bacteria</taxon>
        <taxon>Pseudomonadati</taxon>
        <taxon>Pseudomonadota</taxon>
        <taxon>Betaproteobacteria</taxon>
        <taxon>Burkholderiales</taxon>
        <taxon>Oxalobacteraceae</taxon>
        <taxon>Telluria group</taxon>
        <taxon>Massilia</taxon>
    </lineage>
</organism>
<dbReference type="Gene3D" id="3.80.10.10">
    <property type="entry name" value="Ribonuclease Inhibitor"/>
    <property type="match status" value="1"/>
</dbReference>
<evidence type="ECO:0000313" key="1">
    <source>
        <dbReference type="EMBL" id="NHZ41239.1"/>
    </source>
</evidence>
<reference evidence="1 2" key="1">
    <citation type="submission" date="2019-09" db="EMBL/GenBank/DDBJ databases">
        <title>Taxonomy of Antarctic Massilia spp.: description of Massilia rubra sp. nov., Massilia aquatica sp. nov., Massilia mucilaginosa sp. nov., Massilia frigida sp. nov. isolated from streams, lakes and regoliths.</title>
        <authorList>
            <person name="Holochova P."/>
            <person name="Sedlacek I."/>
            <person name="Kralova S."/>
            <person name="Maslanova I."/>
            <person name="Busse H.-J."/>
            <person name="Stankova E."/>
            <person name="Vrbovska V."/>
            <person name="Kovarovic V."/>
            <person name="Bartak M."/>
            <person name="Svec P."/>
            <person name="Pantucek R."/>
        </authorList>
    </citation>
    <scope>NUCLEOTIDE SEQUENCE [LARGE SCALE GENOMIC DNA]</scope>
    <source>
        <strain evidence="1 2">CCM 8693</strain>
    </source>
</reference>
<evidence type="ECO:0000313" key="2">
    <source>
        <dbReference type="Proteomes" id="UP000819052"/>
    </source>
</evidence>